<dbReference type="PROSITE" id="PS51819">
    <property type="entry name" value="VOC"/>
    <property type="match status" value="2"/>
</dbReference>
<feature type="domain" description="VOC" evidence="1">
    <location>
        <begin position="145"/>
        <end position="261"/>
    </location>
</feature>
<evidence type="ECO:0000259" key="1">
    <source>
        <dbReference type="PROSITE" id="PS51819"/>
    </source>
</evidence>
<dbReference type="CDD" id="cd07247">
    <property type="entry name" value="SgaA_N_like"/>
    <property type="match status" value="2"/>
</dbReference>
<evidence type="ECO:0000313" key="2">
    <source>
        <dbReference type="EMBL" id="HGZ43536.1"/>
    </source>
</evidence>
<dbReference type="Gene3D" id="3.10.180.10">
    <property type="entry name" value="2,3-Dihydroxybiphenyl 1,2-Dioxygenase, domain 1"/>
    <property type="match status" value="2"/>
</dbReference>
<protein>
    <submittedName>
        <fullName evidence="2">VOC family protein</fullName>
    </submittedName>
</protein>
<dbReference type="InterPro" id="IPR004360">
    <property type="entry name" value="Glyas_Fos-R_dOase_dom"/>
</dbReference>
<dbReference type="InterPro" id="IPR029068">
    <property type="entry name" value="Glyas_Bleomycin-R_OHBP_Dase"/>
</dbReference>
<comment type="caution">
    <text evidence="2">The sequence shown here is derived from an EMBL/GenBank/DDBJ whole genome shotgun (WGS) entry which is preliminary data.</text>
</comment>
<dbReference type="InterPro" id="IPR052164">
    <property type="entry name" value="Anthracycline_SecMetBiosynth"/>
</dbReference>
<dbReference type="InterPro" id="IPR037523">
    <property type="entry name" value="VOC_core"/>
</dbReference>
<dbReference type="AlphaFoldDB" id="A0A832MM83"/>
<dbReference type="Pfam" id="PF18029">
    <property type="entry name" value="Glyoxalase_6"/>
    <property type="match status" value="1"/>
</dbReference>
<dbReference type="Pfam" id="PF00903">
    <property type="entry name" value="Glyoxalase"/>
    <property type="match status" value="1"/>
</dbReference>
<organism evidence="2">
    <name type="scientific">Eiseniibacteriota bacterium</name>
    <dbReference type="NCBI Taxonomy" id="2212470"/>
    <lineage>
        <taxon>Bacteria</taxon>
        <taxon>Candidatus Eiseniibacteriota</taxon>
    </lineage>
</organism>
<proteinExistence type="predicted"/>
<dbReference type="PANTHER" id="PTHR33993:SF14">
    <property type="entry name" value="GB|AAF24581.1"/>
    <property type="match status" value="1"/>
</dbReference>
<gene>
    <name evidence="2" type="ORF">ENR23_08945</name>
</gene>
<reference evidence="2" key="1">
    <citation type="journal article" date="2020" name="mSystems">
        <title>Genome- and Community-Level Interaction Insights into Carbon Utilization and Element Cycling Functions of Hydrothermarchaeota in Hydrothermal Sediment.</title>
        <authorList>
            <person name="Zhou Z."/>
            <person name="Liu Y."/>
            <person name="Xu W."/>
            <person name="Pan J."/>
            <person name="Luo Z.H."/>
            <person name="Li M."/>
        </authorList>
    </citation>
    <scope>NUCLEOTIDE SEQUENCE [LARGE SCALE GENOMIC DNA]</scope>
    <source>
        <strain evidence="2">SpSt-381</strain>
    </source>
</reference>
<name>A0A832MM83_UNCEI</name>
<sequence>MATITTKHAQGTFMWPELGTTDLAAGRAFYTGLFGWDAQEVPMGEGQSYLIFRHGGKDCAAAYTLMREQTDMGVPPHWGAYVAVDDCDAAAERVKRAGGQVLMGPMDVMGSLGRMAACMDPQGAAFCVWQAKDHIGAGVLNEAGALCWTELMTSDAAAARAFYGAVVGWTTQDVPMEPMVYTLWQRAGGENAGGMMQLTPEMGHVPPNWLSYFQSADIDASLGKAAALGGTVVVPAQTVPGVGRFAVLHDPQGAHFALLQPGA</sequence>
<accession>A0A832MM83</accession>
<dbReference type="SUPFAM" id="SSF54593">
    <property type="entry name" value="Glyoxalase/Bleomycin resistance protein/Dihydroxybiphenyl dioxygenase"/>
    <property type="match status" value="2"/>
</dbReference>
<dbReference type="EMBL" id="DSQF01000018">
    <property type="protein sequence ID" value="HGZ43536.1"/>
    <property type="molecule type" value="Genomic_DNA"/>
</dbReference>
<dbReference type="PANTHER" id="PTHR33993">
    <property type="entry name" value="GLYOXALASE-RELATED"/>
    <property type="match status" value="1"/>
</dbReference>
<feature type="domain" description="VOC" evidence="1">
    <location>
        <begin position="12"/>
        <end position="131"/>
    </location>
</feature>
<dbReference type="InterPro" id="IPR041581">
    <property type="entry name" value="Glyoxalase_6"/>
</dbReference>